<proteinExistence type="predicted"/>
<comment type="caution">
    <text evidence="1">The sequence shown here is derived from an EMBL/GenBank/DDBJ whole genome shotgun (WGS) entry which is preliminary data.</text>
</comment>
<name>A0A4Z2I6D7_9TELE</name>
<organism evidence="1 2">
    <name type="scientific">Liparis tanakae</name>
    <name type="common">Tanaka's snailfish</name>
    <dbReference type="NCBI Taxonomy" id="230148"/>
    <lineage>
        <taxon>Eukaryota</taxon>
        <taxon>Metazoa</taxon>
        <taxon>Chordata</taxon>
        <taxon>Craniata</taxon>
        <taxon>Vertebrata</taxon>
        <taxon>Euteleostomi</taxon>
        <taxon>Actinopterygii</taxon>
        <taxon>Neopterygii</taxon>
        <taxon>Teleostei</taxon>
        <taxon>Neoteleostei</taxon>
        <taxon>Acanthomorphata</taxon>
        <taxon>Eupercaria</taxon>
        <taxon>Perciformes</taxon>
        <taxon>Cottioidei</taxon>
        <taxon>Cottales</taxon>
        <taxon>Liparidae</taxon>
        <taxon>Liparis</taxon>
    </lineage>
</organism>
<reference evidence="1 2" key="1">
    <citation type="submission" date="2019-03" db="EMBL/GenBank/DDBJ databases">
        <title>First draft genome of Liparis tanakae, snailfish: a comprehensive survey of snailfish specific genes.</title>
        <authorList>
            <person name="Kim W."/>
            <person name="Song I."/>
            <person name="Jeong J.-H."/>
            <person name="Kim D."/>
            <person name="Kim S."/>
            <person name="Ryu S."/>
            <person name="Song J.Y."/>
            <person name="Lee S.K."/>
        </authorList>
    </citation>
    <scope>NUCLEOTIDE SEQUENCE [LARGE SCALE GENOMIC DNA]</scope>
    <source>
        <tissue evidence="1">Muscle</tissue>
    </source>
</reference>
<protein>
    <submittedName>
        <fullName evidence="1">Uncharacterized protein</fullName>
    </submittedName>
</protein>
<dbReference type="Proteomes" id="UP000314294">
    <property type="component" value="Unassembled WGS sequence"/>
</dbReference>
<dbReference type="EMBL" id="SRLO01000132">
    <property type="protein sequence ID" value="TNN72793.1"/>
    <property type="molecule type" value="Genomic_DNA"/>
</dbReference>
<keyword evidence="2" id="KW-1185">Reference proteome</keyword>
<evidence type="ECO:0000313" key="1">
    <source>
        <dbReference type="EMBL" id="TNN72793.1"/>
    </source>
</evidence>
<gene>
    <name evidence="1" type="ORF">EYF80_016904</name>
</gene>
<accession>A0A4Z2I6D7</accession>
<evidence type="ECO:0000313" key="2">
    <source>
        <dbReference type="Proteomes" id="UP000314294"/>
    </source>
</evidence>
<dbReference type="AlphaFoldDB" id="A0A4Z2I6D7"/>
<sequence>MAGPASGVWTVTHNQAPAVAVDTETPLDWTTYDGCDPKRATVSQILSDRCSQCKKHQWPLCRHNCCFKER</sequence>